<dbReference type="InterPro" id="IPR003675">
    <property type="entry name" value="Rce1/LyrA-like_dom"/>
</dbReference>
<sequence>RTSRPIYAIVFLLPFIVFYELGTILINTDLLRHYWQGRVVAFSWVQEFLAHIGFGSKFAWAATPLAVVVILIALQLASRKQWRFWFGDILPMAVECILLAVPLIVLSMFLSGSGQRQGDINEFANSAVQIQADAVLSCSSVANDGSPAPLLPSEEGKGAEDSGDEGKWQGLLANIVTGIGAGIYEELIFRLILIIGLMMLFQDVLRLGHKSSIILSVLISAALFSAYHHIVYLEGRFIQSTPFNWTEFGFRTIAGIYFAVLFAIRGFGITAGAHAFYDIIAVSMNALFIR</sequence>
<dbReference type="GO" id="GO:0080120">
    <property type="term" value="P:CAAX-box protein maturation"/>
    <property type="evidence" value="ECO:0007669"/>
    <property type="project" value="UniProtKB-ARBA"/>
</dbReference>
<feature type="domain" description="CAAX prenyl protease 2/Lysostaphin resistance protein A-like" evidence="2">
    <location>
        <begin position="170"/>
        <end position="280"/>
    </location>
</feature>
<name>X0RVL6_9ZZZZ</name>
<dbReference type="Pfam" id="PF02517">
    <property type="entry name" value="Rce1-like"/>
    <property type="match status" value="1"/>
</dbReference>
<gene>
    <name evidence="3" type="ORF">S01H1_00453</name>
</gene>
<feature type="transmembrane region" description="Helical" evidence="1">
    <location>
        <begin position="212"/>
        <end position="233"/>
    </location>
</feature>
<protein>
    <recommendedName>
        <fullName evidence="2">CAAX prenyl protease 2/Lysostaphin resistance protein A-like domain-containing protein</fullName>
    </recommendedName>
</protein>
<keyword evidence="1" id="KW-0472">Membrane</keyword>
<feature type="transmembrane region" description="Helical" evidence="1">
    <location>
        <begin position="58"/>
        <end position="77"/>
    </location>
</feature>
<dbReference type="GO" id="GO:0004175">
    <property type="term" value="F:endopeptidase activity"/>
    <property type="evidence" value="ECO:0007669"/>
    <property type="project" value="UniProtKB-ARBA"/>
</dbReference>
<evidence type="ECO:0000256" key="1">
    <source>
        <dbReference type="SAM" id="Phobius"/>
    </source>
</evidence>
<organism evidence="3">
    <name type="scientific">marine sediment metagenome</name>
    <dbReference type="NCBI Taxonomy" id="412755"/>
    <lineage>
        <taxon>unclassified sequences</taxon>
        <taxon>metagenomes</taxon>
        <taxon>ecological metagenomes</taxon>
    </lineage>
</organism>
<dbReference type="EMBL" id="BARS01000158">
    <property type="protein sequence ID" value="GAF72843.1"/>
    <property type="molecule type" value="Genomic_DNA"/>
</dbReference>
<feature type="transmembrane region" description="Helical" evidence="1">
    <location>
        <begin position="7"/>
        <end position="26"/>
    </location>
</feature>
<reference evidence="3" key="1">
    <citation type="journal article" date="2014" name="Front. Microbiol.">
        <title>High frequency of phylogenetically diverse reductive dehalogenase-homologous genes in deep subseafloor sedimentary metagenomes.</title>
        <authorList>
            <person name="Kawai M."/>
            <person name="Futagami T."/>
            <person name="Toyoda A."/>
            <person name="Takaki Y."/>
            <person name="Nishi S."/>
            <person name="Hori S."/>
            <person name="Arai W."/>
            <person name="Tsubouchi T."/>
            <person name="Morono Y."/>
            <person name="Uchiyama I."/>
            <person name="Ito T."/>
            <person name="Fujiyama A."/>
            <person name="Inagaki F."/>
            <person name="Takami H."/>
        </authorList>
    </citation>
    <scope>NUCLEOTIDE SEQUENCE</scope>
    <source>
        <strain evidence="3">Expedition CK06-06</strain>
    </source>
</reference>
<feature type="transmembrane region" description="Helical" evidence="1">
    <location>
        <begin position="253"/>
        <end position="277"/>
    </location>
</feature>
<evidence type="ECO:0000313" key="3">
    <source>
        <dbReference type="EMBL" id="GAF72843.1"/>
    </source>
</evidence>
<feature type="non-terminal residue" evidence="3">
    <location>
        <position position="1"/>
    </location>
</feature>
<dbReference type="AlphaFoldDB" id="X0RVL6"/>
<keyword evidence="1" id="KW-1133">Transmembrane helix</keyword>
<comment type="caution">
    <text evidence="3">The sequence shown here is derived from an EMBL/GenBank/DDBJ whole genome shotgun (WGS) entry which is preliminary data.</text>
</comment>
<evidence type="ECO:0000259" key="2">
    <source>
        <dbReference type="Pfam" id="PF02517"/>
    </source>
</evidence>
<keyword evidence="1" id="KW-0812">Transmembrane</keyword>
<proteinExistence type="predicted"/>
<accession>X0RVL6</accession>
<feature type="transmembrane region" description="Helical" evidence="1">
    <location>
        <begin position="89"/>
        <end position="110"/>
    </location>
</feature>